<reference evidence="14" key="1">
    <citation type="submission" date="2018-05" db="EMBL/GenBank/DDBJ databases">
        <authorList>
            <person name="Lanie J.A."/>
            <person name="Ng W.-L."/>
            <person name="Kazmierczak K.M."/>
            <person name="Andrzejewski T.M."/>
            <person name="Davidsen T.M."/>
            <person name="Wayne K.J."/>
            <person name="Tettelin H."/>
            <person name="Glass J.I."/>
            <person name="Rusch D."/>
            <person name="Podicherti R."/>
            <person name="Tsui H.-C.T."/>
            <person name="Winkler M.E."/>
        </authorList>
    </citation>
    <scope>NUCLEOTIDE SEQUENCE</scope>
</reference>
<dbReference type="SMART" id="SM00388">
    <property type="entry name" value="HisKA"/>
    <property type="match status" value="1"/>
</dbReference>
<dbReference type="NCBIfam" id="NF008293">
    <property type="entry name" value="PRK11073.1"/>
    <property type="match status" value="1"/>
</dbReference>
<dbReference type="EMBL" id="UINC01000275">
    <property type="protein sequence ID" value="SUZ52449.1"/>
    <property type="molecule type" value="Genomic_DNA"/>
</dbReference>
<dbReference type="Gene3D" id="1.10.287.130">
    <property type="match status" value="1"/>
</dbReference>
<evidence type="ECO:0000256" key="2">
    <source>
        <dbReference type="ARBA" id="ARBA00022679"/>
    </source>
</evidence>
<dbReference type="InterPro" id="IPR004358">
    <property type="entry name" value="Sig_transdc_His_kin-like_C"/>
</dbReference>
<evidence type="ECO:0000256" key="6">
    <source>
        <dbReference type="ARBA" id="ARBA00022840"/>
    </source>
</evidence>
<dbReference type="GO" id="GO:0016787">
    <property type="term" value="F:hydrolase activity"/>
    <property type="evidence" value="ECO:0007669"/>
    <property type="project" value="UniProtKB-KW"/>
</dbReference>
<evidence type="ECO:0000256" key="11">
    <source>
        <dbReference type="ARBA" id="ARBA00042313"/>
    </source>
</evidence>
<dbReference type="Gene3D" id="3.30.565.10">
    <property type="entry name" value="Histidine kinase-like ATPase, C-terminal domain"/>
    <property type="match status" value="1"/>
</dbReference>
<dbReference type="InterPro" id="IPR003594">
    <property type="entry name" value="HATPase_dom"/>
</dbReference>
<dbReference type="SUPFAM" id="SSF47384">
    <property type="entry name" value="Homodimeric domain of signal transducing histidine kinase"/>
    <property type="match status" value="1"/>
</dbReference>
<evidence type="ECO:0000313" key="14">
    <source>
        <dbReference type="EMBL" id="SUZ52449.1"/>
    </source>
</evidence>
<organism evidence="14">
    <name type="scientific">marine metagenome</name>
    <dbReference type="NCBI Taxonomy" id="408172"/>
    <lineage>
        <taxon>unclassified sequences</taxon>
        <taxon>metagenomes</taxon>
        <taxon>ecological metagenomes</taxon>
    </lineage>
</organism>
<evidence type="ECO:0000256" key="8">
    <source>
        <dbReference type="ARBA" id="ARBA00023231"/>
    </source>
</evidence>
<dbReference type="InterPro" id="IPR036890">
    <property type="entry name" value="HATPase_C_sf"/>
</dbReference>
<dbReference type="InterPro" id="IPR003661">
    <property type="entry name" value="HisK_dim/P_dom"/>
</dbReference>
<evidence type="ECO:0000256" key="7">
    <source>
        <dbReference type="ARBA" id="ARBA00023012"/>
    </source>
</evidence>
<dbReference type="Pfam" id="PF00512">
    <property type="entry name" value="HisKA"/>
    <property type="match status" value="1"/>
</dbReference>
<dbReference type="CDD" id="cd00130">
    <property type="entry name" value="PAS"/>
    <property type="match status" value="1"/>
</dbReference>
<proteinExistence type="predicted"/>
<dbReference type="SUPFAM" id="SSF55785">
    <property type="entry name" value="PYP-like sensor domain (PAS domain)"/>
    <property type="match status" value="1"/>
</dbReference>
<evidence type="ECO:0000259" key="13">
    <source>
        <dbReference type="PROSITE" id="PS50109"/>
    </source>
</evidence>
<dbReference type="PANTHER" id="PTHR43065:SF16">
    <property type="entry name" value="SENSORY HISTIDINE KINASE_PHOSPHATASE NTRB"/>
    <property type="match status" value="1"/>
</dbReference>
<dbReference type="Pfam" id="PF00989">
    <property type="entry name" value="PAS"/>
    <property type="match status" value="1"/>
</dbReference>
<dbReference type="AlphaFoldDB" id="A0A381NDF6"/>
<evidence type="ECO:0000256" key="9">
    <source>
        <dbReference type="ARBA" id="ARBA00037696"/>
    </source>
</evidence>
<dbReference type="PANTHER" id="PTHR43065">
    <property type="entry name" value="SENSOR HISTIDINE KINASE"/>
    <property type="match status" value="1"/>
</dbReference>
<protein>
    <recommendedName>
        <fullName evidence="10">Sensory histidine kinase/phosphatase NtrB</fullName>
    </recommendedName>
    <alternativeName>
        <fullName evidence="11">Nitrogen regulation protein NR(II)</fullName>
    </alternativeName>
    <alternativeName>
        <fullName evidence="12">Nitrogen regulator II</fullName>
    </alternativeName>
</protein>
<evidence type="ECO:0000256" key="10">
    <source>
        <dbReference type="ARBA" id="ARBA00039567"/>
    </source>
</evidence>
<feature type="domain" description="Histidine kinase" evidence="13">
    <location>
        <begin position="134"/>
        <end position="353"/>
    </location>
</feature>
<accession>A0A381NDF6</accession>
<dbReference type="InterPro" id="IPR000014">
    <property type="entry name" value="PAS"/>
</dbReference>
<dbReference type="GO" id="GO:0006355">
    <property type="term" value="P:regulation of DNA-templated transcription"/>
    <property type="evidence" value="ECO:0007669"/>
    <property type="project" value="InterPro"/>
</dbReference>
<name>A0A381NDF6_9ZZZZ</name>
<keyword evidence="5" id="KW-0378">Hydrolase</keyword>
<dbReference type="InterPro" id="IPR035965">
    <property type="entry name" value="PAS-like_dom_sf"/>
</dbReference>
<evidence type="ECO:0000256" key="12">
    <source>
        <dbReference type="ARBA" id="ARBA00043094"/>
    </source>
</evidence>
<dbReference type="GO" id="GO:0005524">
    <property type="term" value="F:ATP binding"/>
    <property type="evidence" value="ECO:0007669"/>
    <property type="project" value="UniProtKB-KW"/>
</dbReference>
<dbReference type="InterPro" id="IPR036097">
    <property type="entry name" value="HisK_dim/P_sf"/>
</dbReference>
<evidence type="ECO:0000256" key="4">
    <source>
        <dbReference type="ARBA" id="ARBA00022777"/>
    </source>
</evidence>
<dbReference type="CDD" id="cd00082">
    <property type="entry name" value="HisKA"/>
    <property type="match status" value="1"/>
</dbReference>
<dbReference type="GO" id="GO:0000155">
    <property type="term" value="F:phosphorelay sensor kinase activity"/>
    <property type="evidence" value="ECO:0007669"/>
    <property type="project" value="InterPro"/>
</dbReference>
<comment type="function">
    <text evidence="9">Member of the two-component regulatory system NtrB/NtrC, which controls expression of the nitrogen-regulated (ntr) genes in response to nitrogen limitation. Under conditions of nitrogen limitation, NtrB autophosphorylates and transfers the phosphoryl group to NtrC. In the presence of nitrogen, acts as a phosphatase that dephosphorylates and inactivates NtrC.</text>
</comment>
<dbReference type="Gene3D" id="3.30.450.20">
    <property type="entry name" value="PAS domain"/>
    <property type="match status" value="1"/>
</dbReference>
<evidence type="ECO:0000256" key="1">
    <source>
        <dbReference type="ARBA" id="ARBA00022553"/>
    </source>
</evidence>
<evidence type="ECO:0000256" key="5">
    <source>
        <dbReference type="ARBA" id="ARBA00022801"/>
    </source>
</evidence>
<keyword evidence="4" id="KW-0418">Kinase</keyword>
<dbReference type="PROSITE" id="PS50109">
    <property type="entry name" value="HIS_KIN"/>
    <property type="match status" value="1"/>
</dbReference>
<keyword evidence="8" id="KW-0535">Nitrogen fixation</keyword>
<keyword evidence="3" id="KW-0547">Nucleotide-binding</keyword>
<dbReference type="SUPFAM" id="SSF55874">
    <property type="entry name" value="ATPase domain of HSP90 chaperone/DNA topoisomerase II/histidine kinase"/>
    <property type="match status" value="1"/>
</dbReference>
<dbReference type="PRINTS" id="PR00344">
    <property type="entry name" value="BCTRLSENSOR"/>
</dbReference>
<sequence length="357" mass="39311">MIIDANNILDQLKTAVLVLDQELVVLFLNQTAQSLCGQSLSRSLGIPLSRLFKDPHLETATLRANLTSDQPFTKRETSLFIASKGEKITANYSISPLQDGHVLVEIEALDRFKQINREDQNRTAQRTTRELIRSLAHEVKNPLGGIRGAAQLLQLELATEQHEYTEVIVSEVDRLHNLVDRLLGPNKAPSFAQVNIHQILERVIALESAAVGTAGHTNAAIEFVREYDPSVPDLEADAEQLVQANLNIVRNACAALEPIASPVITLTTSVVHRFTIRKRIHPLAIRIAISDNGPGIPRDIMDQIFFPMITSKANGHGLGLALTQAIVDQHHGIIDCASDAGLTTFQMYLPLEQPRHG</sequence>
<dbReference type="InterPro" id="IPR013767">
    <property type="entry name" value="PAS_fold"/>
</dbReference>
<dbReference type="InterPro" id="IPR005467">
    <property type="entry name" value="His_kinase_dom"/>
</dbReference>
<gene>
    <name evidence="14" type="ORF">METZ01_LOCUS5303</name>
</gene>
<keyword evidence="7" id="KW-0902">Two-component regulatory system</keyword>
<keyword evidence="6" id="KW-0067">ATP-binding</keyword>
<dbReference type="SMART" id="SM00387">
    <property type="entry name" value="HATPase_c"/>
    <property type="match status" value="1"/>
</dbReference>
<keyword evidence="2" id="KW-0808">Transferase</keyword>
<dbReference type="Pfam" id="PF02518">
    <property type="entry name" value="HATPase_c"/>
    <property type="match status" value="1"/>
</dbReference>
<evidence type="ECO:0000256" key="3">
    <source>
        <dbReference type="ARBA" id="ARBA00022741"/>
    </source>
</evidence>
<keyword evidence="1" id="KW-0597">Phosphoprotein</keyword>